<evidence type="ECO:0000313" key="2">
    <source>
        <dbReference type="Proteomes" id="UP000245998"/>
    </source>
</evidence>
<reference evidence="1 2" key="1">
    <citation type="submission" date="2018-04" db="EMBL/GenBank/DDBJ databases">
        <title>Camelliibacillus theae gen. nov., sp. nov., isolated from Pu'er tea.</title>
        <authorList>
            <person name="Niu L."/>
        </authorList>
    </citation>
    <scope>NUCLEOTIDE SEQUENCE [LARGE SCALE GENOMIC DNA]</scope>
    <source>
        <strain evidence="1 2">T8</strain>
    </source>
</reference>
<dbReference type="SUPFAM" id="SSF56542">
    <property type="entry name" value="Substrate-binding domain of HMG-CoA reductase"/>
    <property type="match status" value="1"/>
</dbReference>
<dbReference type="RefSeq" id="WP_116555451.1">
    <property type="nucleotide sequence ID" value="NZ_QCZG01000031.1"/>
</dbReference>
<keyword evidence="2" id="KW-1185">Reference proteome</keyword>
<dbReference type="Proteomes" id="UP000245998">
    <property type="component" value="Unassembled WGS sequence"/>
</dbReference>
<dbReference type="GO" id="GO:0015936">
    <property type="term" value="P:coenzyme A metabolic process"/>
    <property type="evidence" value="ECO:0007669"/>
    <property type="project" value="InterPro"/>
</dbReference>
<name>A0A2U1JW81_9BACI</name>
<proteinExistence type="predicted"/>
<gene>
    <name evidence="1" type="ORF">DCC39_13630</name>
</gene>
<organism evidence="1 2">
    <name type="scientific">Pueribacillus theae</name>
    <dbReference type="NCBI Taxonomy" id="2171751"/>
    <lineage>
        <taxon>Bacteria</taxon>
        <taxon>Bacillati</taxon>
        <taxon>Bacillota</taxon>
        <taxon>Bacilli</taxon>
        <taxon>Bacillales</taxon>
        <taxon>Bacillaceae</taxon>
        <taxon>Pueribacillus</taxon>
    </lineage>
</organism>
<protein>
    <submittedName>
        <fullName evidence="1">Uncharacterized protein</fullName>
    </submittedName>
</protein>
<dbReference type="InterPro" id="IPR009029">
    <property type="entry name" value="HMG_CoA_Rdtase_sub-bd_dom_sf"/>
</dbReference>
<dbReference type="EMBL" id="QCZG01000031">
    <property type="protein sequence ID" value="PWA09219.1"/>
    <property type="molecule type" value="Genomic_DNA"/>
</dbReference>
<comment type="caution">
    <text evidence="1">The sequence shown here is derived from an EMBL/GenBank/DDBJ whole genome shotgun (WGS) entry which is preliminary data.</text>
</comment>
<sequence length="56" mass="6353">MPLGIATNLIINEQDYIISMAVEEPFVVVAFTEQHFQWFIVHLASPIPDADVQKII</sequence>
<accession>A0A2U1JW81</accession>
<dbReference type="AlphaFoldDB" id="A0A2U1JW81"/>
<dbReference type="InterPro" id="IPR002202">
    <property type="entry name" value="HMG_CoA_Rdtase"/>
</dbReference>
<evidence type="ECO:0000313" key="1">
    <source>
        <dbReference type="EMBL" id="PWA09219.1"/>
    </source>
</evidence>
<dbReference type="Pfam" id="PF00368">
    <property type="entry name" value="HMG-CoA_red"/>
    <property type="match status" value="1"/>
</dbReference>
<dbReference type="GO" id="GO:0004420">
    <property type="term" value="F:hydroxymethylglutaryl-CoA reductase (NADPH) activity"/>
    <property type="evidence" value="ECO:0007669"/>
    <property type="project" value="InterPro"/>
</dbReference>
<dbReference type="InterPro" id="IPR023074">
    <property type="entry name" value="HMG_CoA_Rdtase_cat_sf"/>
</dbReference>
<dbReference type="Gene3D" id="3.90.770.10">
    <property type="entry name" value="3-hydroxy-3-methylglutaryl-coenzyme A Reductase, Chain A, domain 2"/>
    <property type="match status" value="1"/>
</dbReference>